<gene>
    <name evidence="2" type="ORF">BVC80_1835g650</name>
</gene>
<accession>A0A200R6B0</accession>
<keyword evidence="3" id="KW-1185">Reference proteome</keyword>
<evidence type="ECO:0000313" key="3">
    <source>
        <dbReference type="Proteomes" id="UP000195402"/>
    </source>
</evidence>
<comment type="caution">
    <text evidence="2">The sequence shown here is derived from an EMBL/GenBank/DDBJ whole genome shotgun (WGS) entry which is preliminary data.</text>
</comment>
<feature type="compositionally biased region" description="Acidic residues" evidence="1">
    <location>
        <begin position="243"/>
        <end position="253"/>
    </location>
</feature>
<evidence type="ECO:0000256" key="1">
    <source>
        <dbReference type="SAM" id="MobiDB-lite"/>
    </source>
</evidence>
<feature type="region of interest" description="Disordered" evidence="1">
    <location>
        <begin position="224"/>
        <end position="255"/>
    </location>
</feature>
<dbReference type="EMBL" id="MVGT01000437">
    <property type="protein sequence ID" value="OVA18220.1"/>
    <property type="molecule type" value="Genomic_DNA"/>
</dbReference>
<dbReference type="AlphaFoldDB" id="A0A200R6B0"/>
<organism evidence="2 3">
    <name type="scientific">Macleaya cordata</name>
    <name type="common">Five-seeded plume-poppy</name>
    <name type="synonym">Bocconia cordata</name>
    <dbReference type="NCBI Taxonomy" id="56857"/>
    <lineage>
        <taxon>Eukaryota</taxon>
        <taxon>Viridiplantae</taxon>
        <taxon>Streptophyta</taxon>
        <taxon>Embryophyta</taxon>
        <taxon>Tracheophyta</taxon>
        <taxon>Spermatophyta</taxon>
        <taxon>Magnoliopsida</taxon>
        <taxon>Ranunculales</taxon>
        <taxon>Papaveraceae</taxon>
        <taxon>Papaveroideae</taxon>
        <taxon>Macleaya</taxon>
    </lineage>
</organism>
<dbReference type="OrthoDB" id="1882251at2759"/>
<evidence type="ECO:0000313" key="2">
    <source>
        <dbReference type="EMBL" id="OVA18220.1"/>
    </source>
</evidence>
<dbReference type="STRING" id="56857.A0A200R6B0"/>
<dbReference type="OMA" id="GIHQKRE"/>
<dbReference type="PANTHER" id="PTHR33527:SF14">
    <property type="entry name" value="OS07G0274300 PROTEIN"/>
    <property type="match status" value="1"/>
</dbReference>
<dbReference type="InParanoid" id="A0A200R6B0"/>
<sequence>MAASSSFSLMTIDDLRIFHKIDRELYSRLVIDLGCDIMQSMEMISLWWWLEDVGYPNLILKMVALPNEVVNALAEEALTSLHCIVSSTPPPPPHNSITQLLVTLTLLDGNHISLEYLHQNRERAITKILTSVNKVCISVFQDIVQQALFSNQSPIPDQQAHMMMVPNPTVNLVGPSTGPDPAASLIQQQQQHNVQLQPIIVFGSGITSVLNPLGTATGVYGGAGEGSSSLNPMAEPWAPPKNEEEEEEEEEEVIPAPEDDRTLFVTFSRGYPIPERDVLYFFVRRYGDCIENIYMQQKEGNKQPLHARVVFYSASKISEVLEGNERVKFTINGRHIFARRYESKRKMQ</sequence>
<dbReference type="PANTHER" id="PTHR33527">
    <property type="entry name" value="OS07G0274300 PROTEIN"/>
    <property type="match status" value="1"/>
</dbReference>
<proteinExistence type="predicted"/>
<protein>
    <submittedName>
        <fullName evidence="2">Uncharacterized protein</fullName>
    </submittedName>
</protein>
<reference evidence="2 3" key="1">
    <citation type="journal article" date="2017" name="Mol. Plant">
        <title>The Genome of Medicinal Plant Macleaya cordata Provides New Insights into Benzylisoquinoline Alkaloids Metabolism.</title>
        <authorList>
            <person name="Liu X."/>
            <person name="Liu Y."/>
            <person name="Huang P."/>
            <person name="Ma Y."/>
            <person name="Qing Z."/>
            <person name="Tang Q."/>
            <person name="Cao H."/>
            <person name="Cheng P."/>
            <person name="Zheng Y."/>
            <person name="Yuan Z."/>
            <person name="Zhou Y."/>
            <person name="Liu J."/>
            <person name="Tang Z."/>
            <person name="Zhuo Y."/>
            <person name="Zhang Y."/>
            <person name="Yu L."/>
            <person name="Huang J."/>
            <person name="Yang P."/>
            <person name="Peng Q."/>
            <person name="Zhang J."/>
            <person name="Jiang W."/>
            <person name="Zhang Z."/>
            <person name="Lin K."/>
            <person name="Ro D.K."/>
            <person name="Chen X."/>
            <person name="Xiong X."/>
            <person name="Shang Y."/>
            <person name="Huang S."/>
            <person name="Zeng J."/>
        </authorList>
    </citation>
    <scope>NUCLEOTIDE SEQUENCE [LARGE SCALE GENOMIC DNA]</scope>
    <source>
        <strain evidence="3">cv. BLH2017</strain>
        <tissue evidence="2">Root</tissue>
    </source>
</reference>
<dbReference type="Proteomes" id="UP000195402">
    <property type="component" value="Unassembled WGS sequence"/>
</dbReference>
<name>A0A200R6B0_MACCD</name>